<dbReference type="SUPFAM" id="SSF52540">
    <property type="entry name" value="P-loop containing nucleoside triphosphate hydrolases"/>
    <property type="match status" value="1"/>
</dbReference>
<evidence type="ECO:0000259" key="6">
    <source>
        <dbReference type="PROSITE" id="PS50893"/>
    </source>
</evidence>
<dbReference type="GO" id="GO:0005886">
    <property type="term" value="C:plasma membrane"/>
    <property type="evidence" value="ECO:0007669"/>
    <property type="project" value="UniProtKB-SubCell"/>
</dbReference>
<dbReference type="FunFam" id="3.40.50.300:FF:000016">
    <property type="entry name" value="Oligopeptide ABC transporter ATP-binding component"/>
    <property type="match status" value="1"/>
</dbReference>
<sequence length="333" mass="36727">MTHPPLLTLDGVSKTYPGGGLISRRPPVQAVKEVSFDIAPGETLALVGESGCGKSTIGRMILSLTEITEGRITFAGKNLINHSDREKQELKKRLQMIFQDPFGSLNPRKTIRSILSQPFLVAGIEDWEPRVLELLRVVGMTPPERFLDRMPHEFSGGQKQRIAIARAFALGPELIVADECVSALDVSVRAQILKLMRRLQIETGVSYLFISHDLGVVRSMAQRVAVMYLGRIVEIGRVDDIFARPAHPYTQALLAASPLPDPKRAHLDGRLLLEGDLPSPSNPPSGCRFHTRCRFARPDCARTEPALHTHAVPQLVACHYADALGTPEPEHTH</sequence>
<accession>A0A1P8ULV5</accession>
<reference evidence="7 8" key="1">
    <citation type="submission" date="2016-04" db="EMBL/GenBank/DDBJ databases">
        <title>Deep-sea bacteria in the southern Pacific.</title>
        <authorList>
            <person name="Tang K."/>
        </authorList>
    </citation>
    <scope>NUCLEOTIDE SEQUENCE [LARGE SCALE GENOMIC DNA]</scope>
    <source>
        <strain evidence="7 8">JLT2014</strain>
        <plasmid evidence="8">ppaby5</plasmid>
    </source>
</reference>
<dbReference type="InterPro" id="IPR027417">
    <property type="entry name" value="P-loop_NTPase"/>
</dbReference>
<dbReference type="EMBL" id="CP015089">
    <property type="protein sequence ID" value="APZ50374.1"/>
    <property type="molecule type" value="Genomic_DNA"/>
</dbReference>
<evidence type="ECO:0000256" key="5">
    <source>
        <dbReference type="ARBA" id="ARBA00022840"/>
    </source>
</evidence>
<dbReference type="InterPro" id="IPR050319">
    <property type="entry name" value="ABC_transp_ATP-bind"/>
</dbReference>
<protein>
    <submittedName>
        <fullName evidence="7">Oligopeptide transport system ATP-binding protein</fullName>
    </submittedName>
</protein>
<keyword evidence="7" id="KW-0614">Plasmid</keyword>
<evidence type="ECO:0000256" key="2">
    <source>
        <dbReference type="ARBA" id="ARBA00005417"/>
    </source>
</evidence>
<comment type="subcellular location">
    <subcellularLocation>
        <location evidence="1">Cell inner membrane</location>
        <topology evidence="1">Peripheral membrane protein</topology>
    </subcellularLocation>
</comment>
<dbReference type="GO" id="GO:0016887">
    <property type="term" value="F:ATP hydrolysis activity"/>
    <property type="evidence" value="ECO:0007669"/>
    <property type="project" value="InterPro"/>
</dbReference>
<dbReference type="NCBIfam" id="TIGR01727">
    <property type="entry name" value="oligo_HPY"/>
    <property type="match status" value="1"/>
</dbReference>
<dbReference type="PANTHER" id="PTHR43776">
    <property type="entry name" value="TRANSPORT ATP-BINDING PROTEIN"/>
    <property type="match status" value="1"/>
</dbReference>
<evidence type="ECO:0000256" key="4">
    <source>
        <dbReference type="ARBA" id="ARBA00022741"/>
    </source>
</evidence>
<dbReference type="PANTHER" id="PTHR43776:SF7">
    <property type="entry name" value="D,D-DIPEPTIDE TRANSPORT ATP-BINDING PROTEIN DDPF-RELATED"/>
    <property type="match status" value="1"/>
</dbReference>
<dbReference type="SMART" id="SM00382">
    <property type="entry name" value="AAA"/>
    <property type="match status" value="1"/>
</dbReference>
<evidence type="ECO:0000313" key="7">
    <source>
        <dbReference type="EMBL" id="APZ50374.1"/>
    </source>
</evidence>
<dbReference type="PROSITE" id="PS00211">
    <property type="entry name" value="ABC_TRANSPORTER_1"/>
    <property type="match status" value="1"/>
</dbReference>
<evidence type="ECO:0000256" key="3">
    <source>
        <dbReference type="ARBA" id="ARBA00022448"/>
    </source>
</evidence>
<dbReference type="AlphaFoldDB" id="A0A1P8ULV5"/>
<dbReference type="Proteomes" id="UP000187059">
    <property type="component" value="Plasmid pPABY5"/>
</dbReference>
<dbReference type="InterPro" id="IPR003593">
    <property type="entry name" value="AAA+_ATPase"/>
</dbReference>
<keyword evidence="3" id="KW-0813">Transport</keyword>
<keyword evidence="4" id="KW-0547">Nucleotide-binding</keyword>
<geneLocation type="plasmid" evidence="8">
    <name>ppaby5</name>
</geneLocation>
<dbReference type="InterPro" id="IPR013563">
    <property type="entry name" value="Oligopep_ABC_C"/>
</dbReference>
<gene>
    <name evidence="7" type="ORF">Ga0080574_TMP40</name>
</gene>
<proteinExistence type="inferred from homology"/>
<dbReference type="Gene3D" id="3.40.50.300">
    <property type="entry name" value="P-loop containing nucleotide triphosphate hydrolases"/>
    <property type="match status" value="1"/>
</dbReference>
<dbReference type="Pfam" id="PF08352">
    <property type="entry name" value="oligo_HPY"/>
    <property type="match status" value="1"/>
</dbReference>
<comment type="similarity">
    <text evidence="2">Belongs to the ABC transporter superfamily.</text>
</comment>
<dbReference type="Pfam" id="PF00005">
    <property type="entry name" value="ABC_tran"/>
    <property type="match status" value="1"/>
</dbReference>
<organism evidence="7 8">
    <name type="scientific">Salipiger abyssi</name>
    <dbReference type="NCBI Taxonomy" id="1250539"/>
    <lineage>
        <taxon>Bacteria</taxon>
        <taxon>Pseudomonadati</taxon>
        <taxon>Pseudomonadota</taxon>
        <taxon>Alphaproteobacteria</taxon>
        <taxon>Rhodobacterales</taxon>
        <taxon>Roseobacteraceae</taxon>
        <taxon>Salipiger</taxon>
    </lineage>
</organism>
<dbReference type="PROSITE" id="PS50893">
    <property type="entry name" value="ABC_TRANSPORTER_2"/>
    <property type="match status" value="1"/>
</dbReference>
<keyword evidence="8" id="KW-1185">Reference proteome</keyword>
<dbReference type="OrthoDB" id="9802264at2"/>
<keyword evidence="5 7" id="KW-0067">ATP-binding</keyword>
<dbReference type="GO" id="GO:0005524">
    <property type="term" value="F:ATP binding"/>
    <property type="evidence" value="ECO:0007669"/>
    <property type="project" value="UniProtKB-KW"/>
</dbReference>
<dbReference type="KEGG" id="paby:Ga0080574_TMP40"/>
<dbReference type="CDD" id="cd03257">
    <property type="entry name" value="ABC_NikE_OppD_transporters"/>
    <property type="match status" value="1"/>
</dbReference>
<evidence type="ECO:0000313" key="8">
    <source>
        <dbReference type="Proteomes" id="UP000187059"/>
    </source>
</evidence>
<dbReference type="InterPro" id="IPR017871">
    <property type="entry name" value="ABC_transporter-like_CS"/>
</dbReference>
<feature type="domain" description="ABC transporter" evidence="6">
    <location>
        <begin position="7"/>
        <end position="254"/>
    </location>
</feature>
<dbReference type="InterPro" id="IPR003439">
    <property type="entry name" value="ABC_transporter-like_ATP-bd"/>
</dbReference>
<dbReference type="GO" id="GO:0015833">
    <property type="term" value="P:peptide transport"/>
    <property type="evidence" value="ECO:0007669"/>
    <property type="project" value="InterPro"/>
</dbReference>
<dbReference type="GO" id="GO:0055085">
    <property type="term" value="P:transmembrane transport"/>
    <property type="evidence" value="ECO:0007669"/>
    <property type="project" value="UniProtKB-ARBA"/>
</dbReference>
<dbReference type="RefSeq" id="WP_076693972.1">
    <property type="nucleotide sequence ID" value="NZ_CP015089.1"/>
</dbReference>
<evidence type="ECO:0000256" key="1">
    <source>
        <dbReference type="ARBA" id="ARBA00004417"/>
    </source>
</evidence>
<name>A0A1P8ULV5_9RHOB</name>